<protein>
    <recommendedName>
        <fullName evidence="8">RpiR family transcriptional regulator</fullName>
    </recommendedName>
</protein>
<evidence type="ECO:0000313" key="7">
    <source>
        <dbReference type="Proteomes" id="UP001500190"/>
    </source>
</evidence>
<dbReference type="InterPro" id="IPR046348">
    <property type="entry name" value="SIS_dom_sf"/>
</dbReference>
<dbReference type="CDD" id="cd05013">
    <property type="entry name" value="SIS_RpiR"/>
    <property type="match status" value="1"/>
</dbReference>
<dbReference type="SUPFAM" id="SSF53697">
    <property type="entry name" value="SIS domain"/>
    <property type="match status" value="1"/>
</dbReference>
<dbReference type="Pfam" id="PF01380">
    <property type="entry name" value="SIS"/>
    <property type="match status" value="1"/>
</dbReference>
<feature type="domain" description="HTH rpiR-type" evidence="4">
    <location>
        <begin position="10"/>
        <end position="86"/>
    </location>
</feature>
<name>A0ABN2DQJ6_9ACTN</name>
<gene>
    <name evidence="6" type="ORF">GCM10009742_30750</name>
</gene>
<evidence type="ECO:0000256" key="1">
    <source>
        <dbReference type="ARBA" id="ARBA00023015"/>
    </source>
</evidence>
<dbReference type="Gene3D" id="1.10.10.10">
    <property type="entry name" value="Winged helix-like DNA-binding domain superfamily/Winged helix DNA-binding domain"/>
    <property type="match status" value="1"/>
</dbReference>
<sequence>MADMERAGSPSPLQLVKRALPELNGAMQRVAEHILANPDEVARGSITKLAEAAQTSAATVTRLSTHLGYAGYPALRAALAMEVGRGLEAGWTSDIGLAIGPADPPEQVLNVLASTQANALRNALAAIDLAAATRVADAIAGARRTHIYGEWGDAIPARELYIRLLRIGIPVWFFDGPSSSQIGAGLLGEGDVALTVSRSGLDPTTLAFVQRAKAGGALTVAITGVVDSPIGRDTDVVLDTGTLNGTAWTEFFAGRASDVLTAGLLFVLVAQRVPDHLTANHPNGPGQPVVHPDAVVRPDIFLQPDS</sequence>
<keyword evidence="3" id="KW-0804">Transcription</keyword>
<dbReference type="InterPro" id="IPR001347">
    <property type="entry name" value="SIS_dom"/>
</dbReference>
<keyword evidence="1" id="KW-0805">Transcription regulation</keyword>
<comment type="caution">
    <text evidence="6">The sequence shown here is derived from an EMBL/GenBank/DDBJ whole genome shotgun (WGS) entry which is preliminary data.</text>
</comment>
<dbReference type="EMBL" id="BAAAND010000006">
    <property type="protein sequence ID" value="GAA1583559.1"/>
    <property type="molecule type" value="Genomic_DNA"/>
</dbReference>
<proteinExistence type="predicted"/>
<organism evidence="6 7">
    <name type="scientific">Kribbella karoonensis</name>
    <dbReference type="NCBI Taxonomy" id="324851"/>
    <lineage>
        <taxon>Bacteria</taxon>
        <taxon>Bacillati</taxon>
        <taxon>Actinomycetota</taxon>
        <taxon>Actinomycetes</taxon>
        <taxon>Propionibacteriales</taxon>
        <taxon>Kribbellaceae</taxon>
        <taxon>Kribbella</taxon>
    </lineage>
</organism>
<dbReference type="PANTHER" id="PTHR30514">
    <property type="entry name" value="GLUCOKINASE"/>
    <property type="match status" value="1"/>
</dbReference>
<evidence type="ECO:0008006" key="8">
    <source>
        <dbReference type="Google" id="ProtNLM"/>
    </source>
</evidence>
<dbReference type="SUPFAM" id="SSF46689">
    <property type="entry name" value="Homeodomain-like"/>
    <property type="match status" value="1"/>
</dbReference>
<dbReference type="Pfam" id="PF01418">
    <property type="entry name" value="HTH_6"/>
    <property type="match status" value="1"/>
</dbReference>
<dbReference type="Gene3D" id="3.40.50.10490">
    <property type="entry name" value="Glucose-6-phosphate isomerase like protein, domain 1"/>
    <property type="match status" value="1"/>
</dbReference>
<dbReference type="PANTHER" id="PTHR30514:SF1">
    <property type="entry name" value="HTH-TYPE TRANSCRIPTIONAL REGULATOR HEXR-RELATED"/>
    <property type="match status" value="1"/>
</dbReference>
<reference evidence="6 7" key="1">
    <citation type="journal article" date="2019" name="Int. J. Syst. Evol. Microbiol.">
        <title>The Global Catalogue of Microorganisms (GCM) 10K type strain sequencing project: providing services to taxonomists for standard genome sequencing and annotation.</title>
        <authorList>
            <consortium name="The Broad Institute Genomics Platform"/>
            <consortium name="The Broad Institute Genome Sequencing Center for Infectious Disease"/>
            <person name="Wu L."/>
            <person name="Ma J."/>
        </authorList>
    </citation>
    <scope>NUCLEOTIDE SEQUENCE [LARGE SCALE GENOMIC DNA]</scope>
    <source>
        <strain evidence="6 7">JCM 14304</strain>
    </source>
</reference>
<dbReference type="PROSITE" id="PS51071">
    <property type="entry name" value="HTH_RPIR"/>
    <property type="match status" value="1"/>
</dbReference>
<evidence type="ECO:0000259" key="5">
    <source>
        <dbReference type="PROSITE" id="PS51464"/>
    </source>
</evidence>
<dbReference type="Proteomes" id="UP001500190">
    <property type="component" value="Unassembled WGS sequence"/>
</dbReference>
<dbReference type="InterPro" id="IPR009057">
    <property type="entry name" value="Homeodomain-like_sf"/>
</dbReference>
<accession>A0ABN2DQJ6</accession>
<dbReference type="InterPro" id="IPR035472">
    <property type="entry name" value="RpiR-like_SIS"/>
</dbReference>
<feature type="domain" description="SIS" evidence="5">
    <location>
        <begin position="135"/>
        <end position="270"/>
    </location>
</feature>
<dbReference type="PROSITE" id="PS51464">
    <property type="entry name" value="SIS"/>
    <property type="match status" value="1"/>
</dbReference>
<evidence type="ECO:0000259" key="4">
    <source>
        <dbReference type="PROSITE" id="PS51071"/>
    </source>
</evidence>
<dbReference type="InterPro" id="IPR036388">
    <property type="entry name" value="WH-like_DNA-bd_sf"/>
</dbReference>
<evidence type="ECO:0000256" key="2">
    <source>
        <dbReference type="ARBA" id="ARBA00023125"/>
    </source>
</evidence>
<keyword evidence="7" id="KW-1185">Reference proteome</keyword>
<evidence type="ECO:0000256" key="3">
    <source>
        <dbReference type="ARBA" id="ARBA00023163"/>
    </source>
</evidence>
<evidence type="ECO:0000313" key="6">
    <source>
        <dbReference type="EMBL" id="GAA1583559.1"/>
    </source>
</evidence>
<dbReference type="InterPro" id="IPR000281">
    <property type="entry name" value="HTH_RpiR"/>
</dbReference>
<keyword evidence="2" id="KW-0238">DNA-binding</keyword>
<dbReference type="RefSeq" id="WP_344191556.1">
    <property type="nucleotide sequence ID" value="NZ_BAAAND010000006.1"/>
</dbReference>
<dbReference type="InterPro" id="IPR047640">
    <property type="entry name" value="RpiR-like"/>
</dbReference>